<gene>
    <name evidence="1" type="ORF">Bca52824_063688</name>
</gene>
<name>A0A8X7QJG8_BRACI</name>
<dbReference type="OrthoDB" id="534610at2759"/>
<dbReference type="Proteomes" id="UP000886595">
    <property type="component" value="Unassembled WGS sequence"/>
</dbReference>
<organism evidence="1 2">
    <name type="scientific">Brassica carinata</name>
    <name type="common">Ethiopian mustard</name>
    <name type="synonym">Abyssinian cabbage</name>
    <dbReference type="NCBI Taxonomy" id="52824"/>
    <lineage>
        <taxon>Eukaryota</taxon>
        <taxon>Viridiplantae</taxon>
        <taxon>Streptophyta</taxon>
        <taxon>Embryophyta</taxon>
        <taxon>Tracheophyta</taxon>
        <taxon>Spermatophyta</taxon>
        <taxon>Magnoliopsida</taxon>
        <taxon>eudicotyledons</taxon>
        <taxon>Gunneridae</taxon>
        <taxon>Pentapetalae</taxon>
        <taxon>rosids</taxon>
        <taxon>malvids</taxon>
        <taxon>Brassicales</taxon>
        <taxon>Brassicaceae</taxon>
        <taxon>Brassiceae</taxon>
        <taxon>Brassica</taxon>
    </lineage>
</organism>
<protein>
    <submittedName>
        <fullName evidence="1">Uncharacterized protein</fullName>
    </submittedName>
</protein>
<evidence type="ECO:0000313" key="1">
    <source>
        <dbReference type="EMBL" id="KAG2269133.1"/>
    </source>
</evidence>
<sequence>MAKRSLKDPDLNTDHNVHMMSSLIGGALFIAEDFFTLVGTSWKPLELEHVKSFLTTGLDFQMFQGTFPFSEQTK</sequence>
<evidence type="ECO:0000313" key="2">
    <source>
        <dbReference type="Proteomes" id="UP000886595"/>
    </source>
</evidence>
<dbReference type="EMBL" id="JAAMPC010000013">
    <property type="protein sequence ID" value="KAG2269133.1"/>
    <property type="molecule type" value="Genomic_DNA"/>
</dbReference>
<reference evidence="1 2" key="1">
    <citation type="submission" date="2020-02" db="EMBL/GenBank/DDBJ databases">
        <authorList>
            <person name="Ma Q."/>
            <person name="Huang Y."/>
            <person name="Song X."/>
            <person name="Pei D."/>
        </authorList>
    </citation>
    <scope>NUCLEOTIDE SEQUENCE [LARGE SCALE GENOMIC DNA]</scope>
    <source>
        <strain evidence="1">Sxm20200214</strain>
        <tissue evidence="1">Leaf</tissue>
    </source>
</reference>
<accession>A0A8X7QJG8</accession>
<dbReference type="AlphaFoldDB" id="A0A8X7QJG8"/>
<comment type="caution">
    <text evidence="1">The sequence shown here is derived from an EMBL/GenBank/DDBJ whole genome shotgun (WGS) entry which is preliminary data.</text>
</comment>
<proteinExistence type="predicted"/>
<keyword evidence="2" id="KW-1185">Reference proteome</keyword>